<dbReference type="PANTHER" id="PTHR12558">
    <property type="entry name" value="CELL DIVISION CYCLE 16,23,27"/>
    <property type="match status" value="1"/>
</dbReference>
<accession>A0A5E7DIX7</accession>
<dbReference type="EMBL" id="CABVHY010000020">
    <property type="protein sequence ID" value="VVO17510.1"/>
    <property type="molecule type" value="Genomic_DNA"/>
</dbReference>
<evidence type="ECO:0000313" key="2">
    <source>
        <dbReference type="EMBL" id="VVO17510.1"/>
    </source>
</evidence>
<dbReference type="SUPFAM" id="SSF48452">
    <property type="entry name" value="TPR-like"/>
    <property type="match status" value="1"/>
</dbReference>
<dbReference type="PANTHER" id="PTHR12558:SF13">
    <property type="entry name" value="CELL DIVISION CYCLE PROTEIN 27 HOMOLOG"/>
    <property type="match status" value="1"/>
</dbReference>
<dbReference type="AlphaFoldDB" id="A0A5E7DIX7"/>
<dbReference type="PROSITE" id="PS50005">
    <property type="entry name" value="TPR"/>
    <property type="match status" value="4"/>
</dbReference>
<dbReference type="PROSITE" id="PS51257">
    <property type="entry name" value="PROKAR_LIPOPROTEIN"/>
    <property type="match status" value="1"/>
</dbReference>
<organism evidence="2 3">
    <name type="scientific">Pseudomonas fluorescens</name>
    <dbReference type="NCBI Taxonomy" id="294"/>
    <lineage>
        <taxon>Bacteria</taxon>
        <taxon>Pseudomonadati</taxon>
        <taxon>Pseudomonadota</taxon>
        <taxon>Gammaproteobacteria</taxon>
        <taxon>Pseudomonadales</taxon>
        <taxon>Pseudomonadaceae</taxon>
        <taxon>Pseudomonas</taxon>
    </lineage>
</organism>
<dbReference type="Pfam" id="PF13432">
    <property type="entry name" value="TPR_16"/>
    <property type="match status" value="2"/>
</dbReference>
<dbReference type="Pfam" id="PF13374">
    <property type="entry name" value="TPR_10"/>
    <property type="match status" value="1"/>
</dbReference>
<feature type="repeat" description="TPR" evidence="1">
    <location>
        <begin position="49"/>
        <end position="82"/>
    </location>
</feature>
<dbReference type="RefSeq" id="WP_150805274.1">
    <property type="nucleotide sequence ID" value="NZ_CABVHY010000020.1"/>
</dbReference>
<feature type="repeat" description="TPR" evidence="1">
    <location>
        <begin position="271"/>
        <end position="304"/>
    </location>
</feature>
<keyword evidence="1" id="KW-0802">TPR repeat</keyword>
<evidence type="ECO:0000313" key="3">
    <source>
        <dbReference type="Proteomes" id="UP000379480"/>
    </source>
</evidence>
<dbReference type="Proteomes" id="UP000379480">
    <property type="component" value="Unassembled WGS sequence"/>
</dbReference>
<dbReference type="InterPro" id="IPR011990">
    <property type="entry name" value="TPR-like_helical_dom_sf"/>
</dbReference>
<reference evidence="2 3" key="1">
    <citation type="submission" date="2019-09" db="EMBL/GenBank/DDBJ databases">
        <authorList>
            <person name="Chandra G."/>
            <person name="Truman W A."/>
        </authorList>
    </citation>
    <scope>NUCLEOTIDE SEQUENCE [LARGE SCALE GENOMIC DNA]</scope>
    <source>
        <strain evidence="2">PS723</strain>
    </source>
</reference>
<dbReference type="InterPro" id="IPR019734">
    <property type="entry name" value="TPR_rpt"/>
</dbReference>
<evidence type="ECO:0008006" key="4">
    <source>
        <dbReference type="Google" id="ProtNLM"/>
    </source>
</evidence>
<feature type="repeat" description="TPR" evidence="1">
    <location>
        <begin position="173"/>
        <end position="206"/>
    </location>
</feature>
<feature type="repeat" description="TPR" evidence="1">
    <location>
        <begin position="207"/>
        <end position="240"/>
    </location>
</feature>
<name>A0A5E7DIX7_PSEFL</name>
<dbReference type="SMART" id="SM00028">
    <property type="entry name" value="TPR"/>
    <property type="match status" value="6"/>
</dbReference>
<protein>
    <recommendedName>
        <fullName evidence="4">Tfp pilus assembly protein PilF</fullName>
    </recommendedName>
</protein>
<dbReference type="Gene3D" id="1.25.40.10">
    <property type="entry name" value="Tetratricopeptide repeat domain"/>
    <property type="match status" value="2"/>
</dbReference>
<gene>
    <name evidence="2" type="ORF">PS723_03930</name>
</gene>
<evidence type="ECO:0000256" key="1">
    <source>
        <dbReference type="PROSITE-ProRule" id="PRU00339"/>
    </source>
</evidence>
<proteinExistence type="predicted"/>
<sequence>MNRNSLVLAMMAVLTGCQTMGPEQASGSRSIYTGDNSVLYQVQKQTTSSDQAMQMAAMSYQAGSLDQALFQYLRAIELDPKRYSALVWVGRIHRERGNTQLAEMAFADVLTSEPNNIEALTEMGLLNLARRNHEGAQELLLKAVAVDQKRLGNGKGDTPQGVAGLKVDSHSPLKVYNGLGVLADLRDDFSQAESYYKLAMLIEPRSALVQNSLGYSYYMAGKWPEAERMYQRGMDYDASYKPLWRNYGLLLARMERYEEAVSAFEQIEKRAEASNDVGYVCLLEGKLDVAEQFFRSAIEQSPGHYAIATENLSRIQQLRQIRKLGGHDTMIDPVASIPTVKVTTAAVP</sequence>
<dbReference type="OrthoDB" id="1668776at2"/>